<evidence type="ECO:0000256" key="8">
    <source>
        <dbReference type="ARBA" id="ARBA00022989"/>
    </source>
</evidence>
<keyword evidence="5" id="KW-0808">Transferase</keyword>
<evidence type="ECO:0000256" key="9">
    <source>
        <dbReference type="ARBA" id="ARBA00023012"/>
    </source>
</evidence>
<evidence type="ECO:0000256" key="3">
    <source>
        <dbReference type="ARBA" id="ARBA00012438"/>
    </source>
</evidence>
<accession>A0ABP7B7E2</accession>
<proteinExistence type="predicted"/>
<keyword evidence="6" id="KW-0812">Transmembrane</keyword>
<dbReference type="CDD" id="cd00082">
    <property type="entry name" value="HisKA"/>
    <property type="match status" value="1"/>
</dbReference>
<dbReference type="Gene3D" id="1.10.287.130">
    <property type="match status" value="1"/>
</dbReference>
<dbReference type="InterPro" id="IPR003661">
    <property type="entry name" value="HisK_dim/P_dom"/>
</dbReference>
<dbReference type="Gene3D" id="3.30.565.10">
    <property type="entry name" value="Histidine kinase-like ATPase, C-terminal domain"/>
    <property type="match status" value="1"/>
</dbReference>
<dbReference type="SMART" id="SM00387">
    <property type="entry name" value="HATPase_c"/>
    <property type="match status" value="1"/>
</dbReference>
<dbReference type="Pfam" id="PF02518">
    <property type="entry name" value="HATPase_c"/>
    <property type="match status" value="1"/>
</dbReference>
<feature type="domain" description="Histidine kinase" evidence="11">
    <location>
        <begin position="219"/>
        <end position="426"/>
    </location>
</feature>
<keyword evidence="14" id="KW-1185">Reference proteome</keyword>
<reference evidence="14" key="1">
    <citation type="journal article" date="2019" name="Int. J. Syst. Evol. Microbiol.">
        <title>The Global Catalogue of Microorganisms (GCM) 10K type strain sequencing project: providing services to taxonomists for standard genome sequencing and annotation.</title>
        <authorList>
            <consortium name="The Broad Institute Genomics Platform"/>
            <consortium name="The Broad Institute Genome Sequencing Center for Infectious Disease"/>
            <person name="Wu L."/>
            <person name="Ma J."/>
        </authorList>
    </citation>
    <scope>NUCLEOTIDE SEQUENCE [LARGE SCALE GENOMIC DNA]</scope>
    <source>
        <strain evidence="14">JCM 16904</strain>
    </source>
</reference>
<evidence type="ECO:0000313" key="13">
    <source>
        <dbReference type="EMBL" id="GAA3650279.1"/>
    </source>
</evidence>
<evidence type="ECO:0000256" key="10">
    <source>
        <dbReference type="ARBA" id="ARBA00023136"/>
    </source>
</evidence>
<evidence type="ECO:0000259" key="12">
    <source>
        <dbReference type="PROSITE" id="PS50885"/>
    </source>
</evidence>
<dbReference type="PANTHER" id="PTHR45436:SF5">
    <property type="entry name" value="SENSOR HISTIDINE KINASE TRCS"/>
    <property type="match status" value="1"/>
</dbReference>
<dbReference type="SUPFAM" id="SSF47384">
    <property type="entry name" value="Homodimeric domain of signal transducing histidine kinase"/>
    <property type="match status" value="1"/>
</dbReference>
<evidence type="ECO:0000313" key="14">
    <source>
        <dbReference type="Proteomes" id="UP001500902"/>
    </source>
</evidence>
<dbReference type="SUPFAM" id="SSF55874">
    <property type="entry name" value="ATPase domain of HSP90 chaperone/DNA topoisomerase II/histidine kinase"/>
    <property type="match status" value="1"/>
</dbReference>
<keyword evidence="7 13" id="KW-0418">Kinase</keyword>
<dbReference type="PROSITE" id="PS50109">
    <property type="entry name" value="HIS_KIN"/>
    <property type="match status" value="1"/>
</dbReference>
<evidence type="ECO:0000259" key="11">
    <source>
        <dbReference type="PROSITE" id="PS50109"/>
    </source>
</evidence>
<dbReference type="Pfam" id="PF00512">
    <property type="entry name" value="HisKA"/>
    <property type="match status" value="1"/>
</dbReference>
<dbReference type="CDD" id="cd00075">
    <property type="entry name" value="HATPase"/>
    <property type="match status" value="1"/>
</dbReference>
<dbReference type="PROSITE" id="PS50885">
    <property type="entry name" value="HAMP"/>
    <property type="match status" value="1"/>
</dbReference>
<dbReference type="InterPro" id="IPR003660">
    <property type="entry name" value="HAMP_dom"/>
</dbReference>
<comment type="catalytic activity">
    <reaction evidence="1">
        <text>ATP + protein L-histidine = ADP + protein N-phospho-L-histidine.</text>
        <dbReference type="EC" id="2.7.13.3"/>
    </reaction>
</comment>
<dbReference type="RefSeq" id="WP_344873667.1">
    <property type="nucleotide sequence ID" value="NZ_BAAAZP010000016.1"/>
</dbReference>
<dbReference type="GO" id="GO:0016301">
    <property type="term" value="F:kinase activity"/>
    <property type="evidence" value="ECO:0007669"/>
    <property type="project" value="UniProtKB-KW"/>
</dbReference>
<evidence type="ECO:0000256" key="1">
    <source>
        <dbReference type="ARBA" id="ARBA00000085"/>
    </source>
</evidence>
<name>A0ABP7B7E2_9ACTN</name>
<gene>
    <name evidence="13" type="ORF">GCM10022224_011330</name>
</gene>
<evidence type="ECO:0000256" key="5">
    <source>
        <dbReference type="ARBA" id="ARBA00022679"/>
    </source>
</evidence>
<dbReference type="Pfam" id="PF00672">
    <property type="entry name" value="HAMP"/>
    <property type="match status" value="1"/>
</dbReference>
<keyword evidence="4" id="KW-0597">Phosphoprotein</keyword>
<dbReference type="SMART" id="SM00304">
    <property type="entry name" value="HAMP"/>
    <property type="match status" value="1"/>
</dbReference>
<dbReference type="PRINTS" id="PR00344">
    <property type="entry name" value="BCTRLSENSOR"/>
</dbReference>
<dbReference type="InterPro" id="IPR003594">
    <property type="entry name" value="HATPase_dom"/>
</dbReference>
<keyword evidence="8" id="KW-1133">Transmembrane helix</keyword>
<sequence>MLILVPTAVAVSVIVSQTISDVMWEATQQQVVLVAAAVRKGALSSRIVPSVPGVDLVQVVEPNGHVLAASDHAGRTAPMVSARPSGDGIQDLQTCTGGKLGCLRVSALRVNPGDGSPLVYAAARTAVMTSTTMDDTILAVQAALLAAAVGGITWYVTGRMLRPVEAIRSELATTTLSDLSHRIAQPSGNDEIAKLIRTLNHTLLRLERATHAQRRFVADASHELRTPLAGLRLKLEEAEMHPQDIDVGELIHEGLYDIDRLQAITTDLLLLTGLESSAAGARETIDLADLSYTELSRRADPIPVTPSLLGGVIVEAVPGQLGRVLTNLLDNAQRYARGRVELRVSRDGTYAIMAVSDDGPGVPVADRERVFERFTRLDAARSRDHGGTGLGLAIADDIVRAHSGTITIRDSAHGGACFEVRLPLSSPGAGHGR</sequence>
<evidence type="ECO:0000256" key="6">
    <source>
        <dbReference type="ARBA" id="ARBA00022692"/>
    </source>
</evidence>
<dbReference type="InterPro" id="IPR004358">
    <property type="entry name" value="Sig_transdc_His_kin-like_C"/>
</dbReference>
<dbReference type="InterPro" id="IPR036890">
    <property type="entry name" value="HATPase_C_sf"/>
</dbReference>
<organism evidence="13 14">
    <name type="scientific">Nonomuraea antimicrobica</name>
    <dbReference type="NCBI Taxonomy" id="561173"/>
    <lineage>
        <taxon>Bacteria</taxon>
        <taxon>Bacillati</taxon>
        <taxon>Actinomycetota</taxon>
        <taxon>Actinomycetes</taxon>
        <taxon>Streptosporangiales</taxon>
        <taxon>Streptosporangiaceae</taxon>
        <taxon>Nonomuraea</taxon>
    </lineage>
</organism>
<dbReference type="EC" id="2.7.13.3" evidence="3"/>
<dbReference type="InterPro" id="IPR005467">
    <property type="entry name" value="His_kinase_dom"/>
</dbReference>
<evidence type="ECO:0000256" key="7">
    <source>
        <dbReference type="ARBA" id="ARBA00022777"/>
    </source>
</evidence>
<dbReference type="Proteomes" id="UP001500902">
    <property type="component" value="Unassembled WGS sequence"/>
</dbReference>
<keyword evidence="9" id="KW-0902">Two-component regulatory system</keyword>
<feature type="domain" description="HAMP" evidence="12">
    <location>
        <begin position="158"/>
        <end position="211"/>
    </location>
</feature>
<dbReference type="InterPro" id="IPR036097">
    <property type="entry name" value="HisK_dim/P_sf"/>
</dbReference>
<evidence type="ECO:0000256" key="4">
    <source>
        <dbReference type="ARBA" id="ARBA00022553"/>
    </source>
</evidence>
<dbReference type="SMART" id="SM00388">
    <property type="entry name" value="HisKA"/>
    <property type="match status" value="1"/>
</dbReference>
<comment type="subcellular location">
    <subcellularLocation>
        <location evidence="2">Cell membrane</location>
    </subcellularLocation>
</comment>
<comment type="caution">
    <text evidence="13">The sequence shown here is derived from an EMBL/GenBank/DDBJ whole genome shotgun (WGS) entry which is preliminary data.</text>
</comment>
<keyword evidence="10" id="KW-0472">Membrane</keyword>
<dbReference type="InterPro" id="IPR050428">
    <property type="entry name" value="TCS_sensor_his_kinase"/>
</dbReference>
<dbReference type="PANTHER" id="PTHR45436">
    <property type="entry name" value="SENSOR HISTIDINE KINASE YKOH"/>
    <property type="match status" value="1"/>
</dbReference>
<protein>
    <recommendedName>
        <fullName evidence="3">histidine kinase</fullName>
        <ecNumber evidence="3">2.7.13.3</ecNumber>
    </recommendedName>
</protein>
<dbReference type="EMBL" id="BAAAZP010000016">
    <property type="protein sequence ID" value="GAA3650279.1"/>
    <property type="molecule type" value="Genomic_DNA"/>
</dbReference>
<evidence type="ECO:0000256" key="2">
    <source>
        <dbReference type="ARBA" id="ARBA00004236"/>
    </source>
</evidence>